<organism evidence="1 2">
    <name type="scientific">Ascaris lumbricoides</name>
    <name type="common">Giant roundworm</name>
    <dbReference type="NCBI Taxonomy" id="6252"/>
    <lineage>
        <taxon>Eukaryota</taxon>
        <taxon>Metazoa</taxon>
        <taxon>Ecdysozoa</taxon>
        <taxon>Nematoda</taxon>
        <taxon>Chromadorea</taxon>
        <taxon>Rhabditida</taxon>
        <taxon>Spirurina</taxon>
        <taxon>Ascaridomorpha</taxon>
        <taxon>Ascaridoidea</taxon>
        <taxon>Ascarididae</taxon>
        <taxon>Ascaris</taxon>
    </lineage>
</organism>
<evidence type="ECO:0000313" key="1">
    <source>
        <dbReference type="Proteomes" id="UP000036681"/>
    </source>
</evidence>
<accession>A0A9J2P2D5</accession>
<evidence type="ECO:0000313" key="2">
    <source>
        <dbReference type="WBParaSite" id="ALUE_0000354801-mRNA-1"/>
    </source>
</evidence>
<reference evidence="2" key="1">
    <citation type="submission" date="2023-03" db="UniProtKB">
        <authorList>
            <consortium name="WormBaseParasite"/>
        </authorList>
    </citation>
    <scope>IDENTIFICATION</scope>
</reference>
<protein>
    <submittedName>
        <fullName evidence="2">Uncharacterized protein</fullName>
    </submittedName>
</protein>
<dbReference type="WBParaSite" id="ALUE_0000354801-mRNA-1">
    <property type="protein sequence ID" value="ALUE_0000354801-mRNA-1"/>
    <property type="gene ID" value="ALUE_0000354801"/>
</dbReference>
<proteinExistence type="predicted"/>
<keyword evidence="1" id="KW-1185">Reference proteome</keyword>
<dbReference type="Proteomes" id="UP000036681">
    <property type="component" value="Unplaced"/>
</dbReference>
<sequence length="53" mass="5957">MMNARPETVAISSASITAFYSSFEHHALMHQQTRLTPSLNVAIDILFDDLLNH</sequence>
<dbReference type="AlphaFoldDB" id="A0A9J2P2D5"/>
<name>A0A9J2P2D5_ASCLU</name>